<evidence type="ECO:0000256" key="6">
    <source>
        <dbReference type="PROSITE-ProRule" id="PRU00339"/>
    </source>
</evidence>
<evidence type="ECO:0000256" key="5">
    <source>
        <dbReference type="ARBA" id="ARBA00023012"/>
    </source>
</evidence>
<gene>
    <name evidence="8" type="ORF">SAMN05421827_103125</name>
</gene>
<dbReference type="CDD" id="cd16917">
    <property type="entry name" value="HATPase_UhpB-NarQ-NarX-like"/>
    <property type="match status" value="1"/>
</dbReference>
<keyword evidence="3" id="KW-0808">Transferase</keyword>
<dbReference type="SMART" id="SM00028">
    <property type="entry name" value="TPR"/>
    <property type="match status" value="3"/>
</dbReference>
<evidence type="ECO:0000256" key="4">
    <source>
        <dbReference type="ARBA" id="ARBA00022777"/>
    </source>
</evidence>
<evidence type="ECO:0000313" key="8">
    <source>
        <dbReference type="EMBL" id="SDG07005.1"/>
    </source>
</evidence>
<name>A0A1G7R8N1_9SPHI</name>
<dbReference type="GO" id="GO:0000160">
    <property type="term" value="P:phosphorelay signal transduction system"/>
    <property type="evidence" value="ECO:0007669"/>
    <property type="project" value="UniProtKB-KW"/>
</dbReference>
<evidence type="ECO:0000313" key="9">
    <source>
        <dbReference type="Proteomes" id="UP000199643"/>
    </source>
</evidence>
<feature type="repeat" description="TPR" evidence="6">
    <location>
        <begin position="105"/>
        <end position="138"/>
    </location>
</feature>
<dbReference type="SUPFAM" id="SSF55874">
    <property type="entry name" value="ATPase domain of HSP90 chaperone/DNA topoisomerase II/histidine kinase"/>
    <property type="match status" value="1"/>
</dbReference>
<evidence type="ECO:0000256" key="2">
    <source>
        <dbReference type="ARBA" id="ARBA00012438"/>
    </source>
</evidence>
<keyword evidence="4" id="KW-0418">Kinase</keyword>
<evidence type="ECO:0000256" key="3">
    <source>
        <dbReference type="ARBA" id="ARBA00022679"/>
    </source>
</evidence>
<sequence length="549" mass="63243">MKNSLLIAIAILFLACQKKEINKQKVLDADFHKALILHDKGNDSAFFYFNTVAKNSKDSLTIAISYNYMASIQSESSDYFGSLESLALSLKFLNESEDKDYDCLSSTYNELGVNNYNLKNYSSALTYYEKALKFSKDDSFRLRILNNKALVYQKTNKYNLALNIYKKLILKERKNSREYARVLSNIAKTQWLQNSNYNAIPKLLSALKIREDGKDEWGQNASYSHLADYYENTKSDSAFKYAKKMYGIATKLNSPDDRLEALQKLIRISPSRLTKKYFKAYQGISDSIQDIRSAAKNQFAVIRYNSEKNEADYLKAQAENVKKQKDIILRNIGIGTLVACLMIGYMFYRRRQKELKKEKELEVKKTELKYVKKVHDEVANKIYQVMTEVENDPGMDRAEVADQLEIVYNISRNILYQNTNINIKESFFRDVNKMLYAYSSDKVEVVVKGSDEKLWEKVEESTKYEVYFILQNLMTNMAKHSGADCVSIEFTKKNNVISVIYFDNGKGMQGAFKKNGLTNTENRIENISGSITFDTKPDAGLEIKLSFPI</sequence>
<dbReference type="PROSITE" id="PS50005">
    <property type="entry name" value="TPR"/>
    <property type="match status" value="1"/>
</dbReference>
<organism evidence="8 9">
    <name type="scientific">Pedobacter terrae</name>
    <dbReference type="NCBI Taxonomy" id="405671"/>
    <lineage>
        <taxon>Bacteria</taxon>
        <taxon>Pseudomonadati</taxon>
        <taxon>Bacteroidota</taxon>
        <taxon>Sphingobacteriia</taxon>
        <taxon>Sphingobacteriales</taxon>
        <taxon>Sphingobacteriaceae</taxon>
        <taxon>Pedobacter</taxon>
    </lineage>
</organism>
<evidence type="ECO:0000256" key="7">
    <source>
        <dbReference type="SAM" id="Phobius"/>
    </source>
</evidence>
<dbReference type="Pfam" id="PF13374">
    <property type="entry name" value="TPR_10"/>
    <property type="match status" value="1"/>
</dbReference>
<dbReference type="Pfam" id="PF13181">
    <property type="entry name" value="TPR_8"/>
    <property type="match status" value="1"/>
</dbReference>
<dbReference type="EMBL" id="FNCH01000003">
    <property type="protein sequence ID" value="SDG07005.1"/>
    <property type="molecule type" value="Genomic_DNA"/>
</dbReference>
<accession>A0A1G7R8N1</accession>
<dbReference type="PROSITE" id="PS51257">
    <property type="entry name" value="PROKAR_LIPOPROTEIN"/>
    <property type="match status" value="1"/>
</dbReference>
<dbReference type="STRING" id="405671.SAMN05421827_103125"/>
<keyword evidence="5" id="KW-0902">Two-component regulatory system</keyword>
<dbReference type="GO" id="GO:0004673">
    <property type="term" value="F:protein histidine kinase activity"/>
    <property type="evidence" value="ECO:0007669"/>
    <property type="project" value="UniProtKB-EC"/>
</dbReference>
<dbReference type="InterPro" id="IPR011990">
    <property type="entry name" value="TPR-like_helical_dom_sf"/>
</dbReference>
<dbReference type="Proteomes" id="UP000199643">
    <property type="component" value="Unassembled WGS sequence"/>
</dbReference>
<protein>
    <recommendedName>
        <fullName evidence="2">histidine kinase</fullName>
        <ecNumber evidence="2">2.7.13.3</ecNumber>
    </recommendedName>
</protein>
<keyword evidence="7" id="KW-0472">Membrane</keyword>
<dbReference type="Gene3D" id="3.30.565.10">
    <property type="entry name" value="Histidine kinase-like ATPase, C-terminal domain"/>
    <property type="match status" value="1"/>
</dbReference>
<dbReference type="AlphaFoldDB" id="A0A1G7R8N1"/>
<dbReference type="InterPro" id="IPR036890">
    <property type="entry name" value="HATPase_C_sf"/>
</dbReference>
<dbReference type="PANTHER" id="PTHR24421:SF10">
    <property type="entry name" value="NITRATE_NITRITE SENSOR PROTEIN NARQ"/>
    <property type="match status" value="1"/>
</dbReference>
<keyword evidence="7" id="KW-1133">Transmembrane helix</keyword>
<reference evidence="9" key="1">
    <citation type="submission" date="2016-10" db="EMBL/GenBank/DDBJ databases">
        <authorList>
            <person name="Varghese N."/>
            <person name="Submissions S."/>
        </authorList>
    </citation>
    <scope>NUCLEOTIDE SEQUENCE [LARGE SCALE GENOMIC DNA]</scope>
    <source>
        <strain evidence="9">DSM 17933</strain>
    </source>
</reference>
<comment type="catalytic activity">
    <reaction evidence="1">
        <text>ATP + protein L-histidine = ADP + protein N-phospho-L-histidine.</text>
        <dbReference type="EC" id="2.7.13.3"/>
    </reaction>
</comment>
<dbReference type="RefSeq" id="WP_090497619.1">
    <property type="nucleotide sequence ID" value="NZ_FNCH01000003.1"/>
</dbReference>
<keyword evidence="7" id="KW-0812">Transmembrane</keyword>
<dbReference type="InterPro" id="IPR050482">
    <property type="entry name" value="Sensor_HK_TwoCompSys"/>
</dbReference>
<dbReference type="OrthoDB" id="943406at2"/>
<evidence type="ECO:0000256" key="1">
    <source>
        <dbReference type="ARBA" id="ARBA00000085"/>
    </source>
</evidence>
<dbReference type="PANTHER" id="PTHR24421">
    <property type="entry name" value="NITRATE/NITRITE SENSOR PROTEIN NARX-RELATED"/>
    <property type="match status" value="1"/>
</dbReference>
<proteinExistence type="predicted"/>
<keyword evidence="6" id="KW-0802">TPR repeat</keyword>
<dbReference type="EC" id="2.7.13.3" evidence="2"/>
<keyword evidence="9" id="KW-1185">Reference proteome</keyword>
<dbReference type="Gene3D" id="1.25.40.10">
    <property type="entry name" value="Tetratricopeptide repeat domain"/>
    <property type="match status" value="2"/>
</dbReference>
<feature type="transmembrane region" description="Helical" evidence="7">
    <location>
        <begin position="327"/>
        <end position="348"/>
    </location>
</feature>
<dbReference type="SUPFAM" id="SSF48452">
    <property type="entry name" value="TPR-like"/>
    <property type="match status" value="1"/>
</dbReference>
<dbReference type="InterPro" id="IPR019734">
    <property type="entry name" value="TPR_rpt"/>
</dbReference>